<dbReference type="Proteomes" id="UP000320839">
    <property type="component" value="Chromosome"/>
</dbReference>
<dbReference type="Gene3D" id="1.10.10.10">
    <property type="entry name" value="Winged helix-like DNA-binding domain superfamily/Winged helix DNA-binding domain"/>
    <property type="match status" value="1"/>
</dbReference>
<dbReference type="Pfam" id="PF00392">
    <property type="entry name" value="GntR"/>
    <property type="match status" value="1"/>
</dbReference>
<keyword evidence="2" id="KW-0238">DNA-binding</keyword>
<evidence type="ECO:0000259" key="4">
    <source>
        <dbReference type="PROSITE" id="PS50949"/>
    </source>
</evidence>
<dbReference type="InterPro" id="IPR000524">
    <property type="entry name" value="Tscrpt_reg_HTH_GntR"/>
</dbReference>
<dbReference type="PRINTS" id="PR00035">
    <property type="entry name" value="HTHGNTR"/>
</dbReference>
<evidence type="ECO:0000313" key="6">
    <source>
        <dbReference type="Proteomes" id="UP000320839"/>
    </source>
</evidence>
<protein>
    <submittedName>
        <fullName evidence="5">Putative HTH-type transcriptional regulator YdfH</fullName>
    </submittedName>
</protein>
<gene>
    <name evidence="5" type="primary">ydfH_3</name>
    <name evidence="5" type="ORF">Pan153_22010</name>
</gene>
<dbReference type="PANTHER" id="PTHR43537">
    <property type="entry name" value="TRANSCRIPTIONAL REGULATOR, GNTR FAMILY"/>
    <property type="match status" value="1"/>
</dbReference>
<dbReference type="Gene3D" id="1.20.120.530">
    <property type="entry name" value="GntR ligand-binding domain-like"/>
    <property type="match status" value="1"/>
</dbReference>
<accession>A0A518FMF2</accession>
<dbReference type="AlphaFoldDB" id="A0A518FMF2"/>
<keyword evidence="3" id="KW-0804">Transcription</keyword>
<dbReference type="InterPro" id="IPR036390">
    <property type="entry name" value="WH_DNA-bd_sf"/>
</dbReference>
<sequence length="248" mass="28517">MGQQPPSQQTRHIFDWFHIFTLYTINTNRVPHPPIKLKRTCLMSQTDLTSNPTANIVEQLRMEIITGRIAEGTALREVSLAERFEVSRAPVREALKQLAHEGMVESKPNCGMRVAPSSSKSMQELVIPLRQTVESFALRSIFDELDEADFEEWETLLCEMKTACENRDFNQLAELDIKFHQSIVARSPEQGLMTIWLTLVSRVRRHFLEGFQKPNDPMKVYYEHLAIVSMFRSGKLEPSIQALISNID</sequence>
<dbReference type="SUPFAM" id="SSF46785">
    <property type="entry name" value="Winged helix' DNA-binding domain"/>
    <property type="match status" value="1"/>
</dbReference>
<evidence type="ECO:0000256" key="2">
    <source>
        <dbReference type="ARBA" id="ARBA00023125"/>
    </source>
</evidence>
<dbReference type="PANTHER" id="PTHR43537:SF24">
    <property type="entry name" value="GLUCONATE OPERON TRANSCRIPTIONAL REPRESSOR"/>
    <property type="match status" value="1"/>
</dbReference>
<dbReference type="CDD" id="cd07377">
    <property type="entry name" value="WHTH_GntR"/>
    <property type="match status" value="1"/>
</dbReference>
<dbReference type="SUPFAM" id="SSF48008">
    <property type="entry name" value="GntR ligand-binding domain-like"/>
    <property type="match status" value="1"/>
</dbReference>
<name>A0A518FMF2_9PLAN</name>
<dbReference type="SMART" id="SM00345">
    <property type="entry name" value="HTH_GNTR"/>
    <property type="match status" value="1"/>
</dbReference>
<dbReference type="InterPro" id="IPR008920">
    <property type="entry name" value="TF_FadR/GntR_C"/>
</dbReference>
<dbReference type="GO" id="GO:0003700">
    <property type="term" value="F:DNA-binding transcription factor activity"/>
    <property type="evidence" value="ECO:0007669"/>
    <property type="project" value="InterPro"/>
</dbReference>
<dbReference type="EMBL" id="CP036317">
    <property type="protein sequence ID" value="QDV17548.1"/>
    <property type="molecule type" value="Genomic_DNA"/>
</dbReference>
<dbReference type="Pfam" id="PF07729">
    <property type="entry name" value="FCD"/>
    <property type="match status" value="1"/>
</dbReference>
<proteinExistence type="predicted"/>
<evidence type="ECO:0000256" key="1">
    <source>
        <dbReference type="ARBA" id="ARBA00023015"/>
    </source>
</evidence>
<dbReference type="InterPro" id="IPR036388">
    <property type="entry name" value="WH-like_DNA-bd_sf"/>
</dbReference>
<organism evidence="5 6">
    <name type="scientific">Gimesia panareensis</name>
    <dbReference type="NCBI Taxonomy" id="2527978"/>
    <lineage>
        <taxon>Bacteria</taxon>
        <taxon>Pseudomonadati</taxon>
        <taxon>Planctomycetota</taxon>
        <taxon>Planctomycetia</taxon>
        <taxon>Planctomycetales</taxon>
        <taxon>Planctomycetaceae</taxon>
        <taxon>Gimesia</taxon>
    </lineage>
</organism>
<dbReference type="PROSITE" id="PS50949">
    <property type="entry name" value="HTH_GNTR"/>
    <property type="match status" value="1"/>
</dbReference>
<evidence type="ECO:0000256" key="3">
    <source>
        <dbReference type="ARBA" id="ARBA00023163"/>
    </source>
</evidence>
<reference evidence="5 6" key="1">
    <citation type="submission" date="2019-02" db="EMBL/GenBank/DDBJ databases">
        <title>Deep-cultivation of Planctomycetes and their phenomic and genomic characterization uncovers novel biology.</title>
        <authorList>
            <person name="Wiegand S."/>
            <person name="Jogler M."/>
            <person name="Boedeker C."/>
            <person name="Pinto D."/>
            <person name="Vollmers J."/>
            <person name="Rivas-Marin E."/>
            <person name="Kohn T."/>
            <person name="Peeters S.H."/>
            <person name="Heuer A."/>
            <person name="Rast P."/>
            <person name="Oberbeckmann S."/>
            <person name="Bunk B."/>
            <person name="Jeske O."/>
            <person name="Meyerdierks A."/>
            <person name="Storesund J.E."/>
            <person name="Kallscheuer N."/>
            <person name="Luecker S."/>
            <person name="Lage O.M."/>
            <person name="Pohl T."/>
            <person name="Merkel B.J."/>
            <person name="Hornburger P."/>
            <person name="Mueller R.-W."/>
            <person name="Bruemmer F."/>
            <person name="Labrenz M."/>
            <person name="Spormann A.M."/>
            <person name="Op den Camp H."/>
            <person name="Overmann J."/>
            <person name="Amann R."/>
            <person name="Jetten M.S.M."/>
            <person name="Mascher T."/>
            <person name="Medema M.H."/>
            <person name="Devos D.P."/>
            <person name="Kaster A.-K."/>
            <person name="Ovreas L."/>
            <person name="Rohde M."/>
            <person name="Galperin M.Y."/>
            <person name="Jogler C."/>
        </authorList>
    </citation>
    <scope>NUCLEOTIDE SEQUENCE [LARGE SCALE GENOMIC DNA]</scope>
    <source>
        <strain evidence="5 6">Pan153</strain>
    </source>
</reference>
<feature type="domain" description="HTH gntR-type" evidence="4">
    <location>
        <begin position="50"/>
        <end position="117"/>
    </location>
</feature>
<dbReference type="InterPro" id="IPR011711">
    <property type="entry name" value="GntR_C"/>
</dbReference>
<dbReference type="GO" id="GO:0003677">
    <property type="term" value="F:DNA binding"/>
    <property type="evidence" value="ECO:0007669"/>
    <property type="project" value="UniProtKB-KW"/>
</dbReference>
<evidence type="ECO:0000313" key="5">
    <source>
        <dbReference type="EMBL" id="QDV17548.1"/>
    </source>
</evidence>
<keyword evidence="1" id="KW-0805">Transcription regulation</keyword>